<protein>
    <recommendedName>
        <fullName evidence="7">Endolytic murein transglycosylase</fullName>
        <ecNumber evidence="7">4.2.2.29</ecNumber>
    </recommendedName>
    <alternativeName>
        <fullName evidence="7">Peptidoglycan lytic transglycosylase</fullName>
    </alternativeName>
    <alternativeName>
        <fullName evidence="7">Peptidoglycan polymerization terminase</fullName>
    </alternativeName>
</protein>
<sequence length="318" mass="35872">MLIIAIFLIVALSGIFGGYFWYQNALQAVSSEVSEKTFIVSSGEKTDSILKRLEEQGIIRSAVAFRIYLRLTGLDGKLQAGEFVLSSHQKADEVAQILLKGRLDQRITIIEGLRIDEIAEKLRKELGINKNEFLLLAKEGYMFPDTYLIPKESSAADIVEQMRENFNKKVTPELKEDTKNKDLSTESIVILASIVEREAKDEAERDIIAGILIKRFSEGMPLQADATIQYALGFQPEENSWWKKSLTEQDLEIGSPYNTRKNKGLPPGPISNPGLESIKAAINPEKSPYYYYLHDKNGKAHYAVSLEGHNENINKYLR</sequence>
<evidence type="ECO:0000256" key="1">
    <source>
        <dbReference type="ARBA" id="ARBA00022475"/>
    </source>
</evidence>
<evidence type="ECO:0000256" key="2">
    <source>
        <dbReference type="ARBA" id="ARBA00022692"/>
    </source>
</evidence>
<evidence type="ECO:0000256" key="7">
    <source>
        <dbReference type="HAMAP-Rule" id="MF_02065"/>
    </source>
</evidence>
<evidence type="ECO:0000256" key="5">
    <source>
        <dbReference type="ARBA" id="ARBA00023239"/>
    </source>
</evidence>
<comment type="caution">
    <text evidence="8">The sequence shown here is derived from an EMBL/GenBank/DDBJ whole genome shotgun (WGS) entry which is preliminary data.</text>
</comment>
<proteinExistence type="inferred from homology"/>
<name>A0A1G1WEH3_9BACT</name>
<dbReference type="PANTHER" id="PTHR30518">
    <property type="entry name" value="ENDOLYTIC MUREIN TRANSGLYCOSYLASE"/>
    <property type="match status" value="1"/>
</dbReference>
<comment type="function">
    <text evidence="7">Functions as a peptidoglycan terminase that cleaves nascent peptidoglycan strands endolytically to terminate their elongation.</text>
</comment>
<dbReference type="EMBL" id="MHCR01000002">
    <property type="protein sequence ID" value="OGY26093.1"/>
    <property type="molecule type" value="Genomic_DNA"/>
</dbReference>
<dbReference type="Pfam" id="PF02618">
    <property type="entry name" value="YceG"/>
    <property type="match status" value="1"/>
</dbReference>
<keyword evidence="1 7" id="KW-1003">Cell membrane</keyword>
<dbReference type="STRING" id="1802595.A2134_03065"/>
<dbReference type="GO" id="GO:0009252">
    <property type="term" value="P:peptidoglycan biosynthetic process"/>
    <property type="evidence" value="ECO:0007669"/>
    <property type="project" value="UniProtKB-UniRule"/>
</dbReference>
<dbReference type="InterPro" id="IPR003770">
    <property type="entry name" value="MLTG-like"/>
</dbReference>
<feature type="site" description="Important for catalytic activity" evidence="7">
    <location>
        <position position="198"/>
    </location>
</feature>
<reference evidence="8 9" key="1">
    <citation type="journal article" date="2016" name="Nat. Commun.">
        <title>Thousands of microbial genomes shed light on interconnected biogeochemical processes in an aquifer system.</title>
        <authorList>
            <person name="Anantharaman K."/>
            <person name="Brown C.T."/>
            <person name="Hug L.A."/>
            <person name="Sharon I."/>
            <person name="Castelle C.J."/>
            <person name="Probst A.J."/>
            <person name="Thomas B.C."/>
            <person name="Singh A."/>
            <person name="Wilkins M.J."/>
            <person name="Karaoz U."/>
            <person name="Brodie E.L."/>
            <person name="Williams K.H."/>
            <person name="Hubbard S.S."/>
            <person name="Banfield J.F."/>
        </authorList>
    </citation>
    <scope>NUCLEOTIDE SEQUENCE [LARGE SCALE GENOMIC DNA]</scope>
</reference>
<keyword evidence="4 7" id="KW-0472">Membrane</keyword>
<dbReference type="HAMAP" id="MF_02065">
    <property type="entry name" value="MltG"/>
    <property type="match status" value="1"/>
</dbReference>
<dbReference type="EC" id="4.2.2.29" evidence="7"/>
<dbReference type="GO" id="GO:0005886">
    <property type="term" value="C:plasma membrane"/>
    <property type="evidence" value="ECO:0007669"/>
    <property type="project" value="UniProtKB-UniRule"/>
</dbReference>
<keyword evidence="6 7" id="KW-0961">Cell wall biogenesis/degradation</keyword>
<evidence type="ECO:0000313" key="8">
    <source>
        <dbReference type="EMBL" id="OGY26093.1"/>
    </source>
</evidence>
<accession>A0A1G1WEH3</accession>
<keyword evidence="3 7" id="KW-1133">Transmembrane helix</keyword>
<comment type="similarity">
    <text evidence="7">Belongs to the transglycosylase MltG family.</text>
</comment>
<dbReference type="Gene3D" id="3.30.1490.480">
    <property type="entry name" value="Endolytic murein transglycosylase"/>
    <property type="match status" value="1"/>
</dbReference>
<comment type="catalytic activity">
    <reaction evidence="7">
        <text>a peptidoglycan chain = a peptidoglycan chain with N-acetyl-1,6-anhydromuramyl-[peptide] at the reducing end + a peptidoglycan chain with N-acetylglucosamine at the non-reducing end.</text>
        <dbReference type="EC" id="4.2.2.29"/>
    </reaction>
</comment>
<keyword evidence="2 7" id="KW-0812">Transmembrane</keyword>
<gene>
    <name evidence="7" type="primary">mltG</name>
    <name evidence="8" type="ORF">A2134_03065</name>
</gene>
<evidence type="ECO:0000256" key="6">
    <source>
        <dbReference type="ARBA" id="ARBA00023316"/>
    </source>
</evidence>
<dbReference type="CDD" id="cd08010">
    <property type="entry name" value="MltG_like"/>
    <property type="match status" value="1"/>
</dbReference>
<keyword evidence="5 7" id="KW-0456">Lyase</keyword>
<organism evidence="8 9">
    <name type="scientific">Candidatus Woykebacteria bacterium RBG_16_39_9b</name>
    <dbReference type="NCBI Taxonomy" id="1802595"/>
    <lineage>
        <taxon>Bacteria</taxon>
        <taxon>Candidatus Woykeibacteriota</taxon>
    </lineage>
</organism>
<dbReference type="NCBIfam" id="TIGR00247">
    <property type="entry name" value="endolytic transglycosylase MltG"/>
    <property type="match status" value="1"/>
</dbReference>
<dbReference type="PANTHER" id="PTHR30518:SF2">
    <property type="entry name" value="ENDOLYTIC MUREIN TRANSGLYCOSYLASE"/>
    <property type="match status" value="1"/>
</dbReference>
<evidence type="ECO:0000313" key="9">
    <source>
        <dbReference type="Proteomes" id="UP000178162"/>
    </source>
</evidence>
<evidence type="ECO:0000256" key="3">
    <source>
        <dbReference type="ARBA" id="ARBA00022989"/>
    </source>
</evidence>
<dbReference type="GO" id="GO:0008932">
    <property type="term" value="F:lytic endotransglycosylase activity"/>
    <property type="evidence" value="ECO:0007669"/>
    <property type="project" value="UniProtKB-UniRule"/>
</dbReference>
<evidence type="ECO:0000256" key="4">
    <source>
        <dbReference type="ARBA" id="ARBA00023136"/>
    </source>
</evidence>
<dbReference type="Proteomes" id="UP000178162">
    <property type="component" value="Unassembled WGS sequence"/>
</dbReference>
<dbReference type="GO" id="GO:0071555">
    <property type="term" value="P:cell wall organization"/>
    <property type="evidence" value="ECO:0007669"/>
    <property type="project" value="UniProtKB-KW"/>
</dbReference>
<dbReference type="AlphaFoldDB" id="A0A1G1WEH3"/>